<sequence>MRIGVWQDETPTGGVGAARQVVATALAQAQADGVDILVFPECFLTGYYRDAVEVAPCASAVTQDEIAALQILCDDTGVAFVLGSYLPTDAGTKNVAFVFRPATTEPLIYTKRALFGEWEQSVFHSGTTPLLFDYKDTRFAVLICFDVEFPELVREAAQAGAQAVLVPTALMAPEHWVPDIIVPARALENKLTVAYANRIGVEGPLTFIGKSQISGTDQKARVVHGETTTGLLAAELVSDTDAMDYIHEVKAQNLPHVGGASGDL</sequence>
<keyword evidence="1 3" id="KW-0378">Hydrolase</keyword>
<accession>A0A916R0G8</accession>
<dbReference type="PANTHER" id="PTHR43674:SF2">
    <property type="entry name" value="BETA-UREIDOPROPIONASE"/>
    <property type="match status" value="1"/>
</dbReference>
<organism evidence="3 4">
    <name type="scientific">Neptunicoccus cionae</name>
    <dbReference type="NCBI Taxonomy" id="2035344"/>
    <lineage>
        <taxon>Bacteria</taxon>
        <taxon>Pseudomonadati</taxon>
        <taxon>Pseudomonadota</taxon>
        <taxon>Alphaproteobacteria</taxon>
        <taxon>Rhodobacterales</taxon>
        <taxon>Paracoccaceae</taxon>
        <taxon>Neptunicoccus</taxon>
    </lineage>
</organism>
<protein>
    <submittedName>
        <fullName evidence="3">Hydrolase</fullName>
    </submittedName>
</protein>
<evidence type="ECO:0000259" key="2">
    <source>
        <dbReference type="PROSITE" id="PS50263"/>
    </source>
</evidence>
<dbReference type="Proteomes" id="UP000628017">
    <property type="component" value="Unassembled WGS sequence"/>
</dbReference>
<dbReference type="EMBL" id="BMKA01000004">
    <property type="protein sequence ID" value="GGA25743.1"/>
    <property type="molecule type" value="Genomic_DNA"/>
</dbReference>
<keyword evidence="4" id="KW-1185">Reference proteome</keyword>
<dbReference type="PROSITE" id="PS50263">
    <property type="entry name" value="CN_HYDROLASE"/>
    <property type="match status" value="1"/>
</dbReference>
<dbReference type="AlphaFoldDB" id="A0A916R0G8"/>
<dbReference type="InterPro" id="IPR003010">
    <property type="entry name" value="C-N_Hydrolase"/>
</dbReference>
<dbReference type="InterPro" id="IPR036526">
    <property type="entry name" value="C-N_Hydrolase_sf"/>
</dbReference>
<dbReference type="Pfam" id="PF00795">
    <property type="entry name" value="CN_hydrolase"/>
    <property type="match status" value="1"/>
</dbReference>
<dbReference type="InterPro" id="IPR050345">
    <property type="entry name" value="Aliph_Amidase/BUP"/>
</dbReference>
<evidence type="ECO:0000256" key="1">
    <source>
        <dbReference type="ARBA" id="ARBA00022801"/>
    </source>
</evidence>
<evidence type="ECO:0000313" key="3">
    <source>
        <dbReference type="EMBL" id="GGA25743.1"/>
    </source>
</evidence>
<dbReference type="SUPFAM" id="SSF56317">
    <property type="entry name" value="Carbon-nitrogen hydrolase"/>
    <property type="match status" value="1"/>
</dbReference>
<reference evidence="3" key="2">
    <citation type="submission" date="2020-09" db="EMBL/GenBank/DDBJ databases">
        <authorList>
            <person name="Sun Q."/>
            <person name="Zhou Y."/>
        </authorList>
    </citation>
    <scope>NUCLEOTIDE SEQUENCE</scope>
    <source>
        <strain evidence="3">CGMCC 1.15880</strain>
    </source>
</reference>
<evidence type="ECO:0000313" key="4">
    <source>
        <dbReference type="Proteomes" id="UP000628017"/>
    </source>
</evidence>
<name>A0A916R0G8_9RHOB</name>
<feature type="domain" description="CN hydrolase" evidence="2">
    <location>
        <begin position="1"/>
        <end position="238"/>
    </location>
</feature>
<dbReference type="GO" id="GO:0016811">
    <property type="term" value="F:hydrolase activity, acting on carbon-nitrogen (but not peptide) bonds, in linear amides"/>
    <property type="evidence" value="ECO:0007669"/>
    <property type="project" value="TreeGrafter"/>
</dbReference>
<reference evidence="3" key="1">
    <citation type="journal article" date="2014" name="Int. J. Syst. Evol. Microbiol.">
        <title>Complete genome sequence of Corynebacterium casei LMG S-19264T (=DSM 44701T), isolated from a smear-ripened cheese.</title>
        <authorList>
            <consortium name="US DOE Joint Genome Institute (JGI-PGF)"/>
            <person name="Walter F."/>
            <person name="Albersmeier A."/>
            <person name="Kalinowski J."/>
            <person name="Ruckert C."/>
        </authorList>
    </citation>
    <scope>NUCLEOTIDE SEQUENCE</scope>
    <source>
        <strain evidence="3">CGMCC 1.15880</strain>
    </source>
</reference>
<comment type="caution">
    <text evidence="3">The sequence shown here is derived from an EMBL/GenBank/DDBJ whole genome shotgun (WGS) entry which is preliminary data.</text>
</comment>
<dbReference type="RefSeq" id="WP_188676662.1">
    <property type="nucleotide sequence ID" value="NZ_BMKA01000004.1"/>
</dbReference>
<dbReference type="PANTHER" id="PTHR43674">
    <property type="entry name" value="NITRILASE C965.09-RELATED"/>
    <property type="match status" value="1"/>
</dbReference>
<gene>
    <name evidence="3" type="ORF">GCM10011498_28320</name>
</gene>
<proteinExistence type="predicted"/>
<dbReference type="Gene3D" id="3.60.110.10">
    <property type="entry name" value="Carbon-nitrogen hydrolase"/>
    <property type="match status" value="1"/>
</dbReference>